<proteinExistence type="predicted"/>
<keyword evidence="1" id="KW-0175">Coiled coil</keyword>
<protein>
    <recommendedName>
        <fullName evidence="4">DUF5320 domain-containing protein</fullName>
    </recommendedName>
</protein>
<dbReference type="STRING" id="1121256.SAMN02746089_00572"/>
<evidence type="ECO:0000313" key="3">
    <source>
        <dbReference type="Proteomes" id="UP000184088"/>
    </source>
</evidence>
<organism evidence="2 3">
    <name type="scientific">Caldanaerobius fijiensis DSM 17918</name>
    <dbReference type="NCBI Taxonomy" id="1121256"/>
    <lineage>
        <taxon>Bacteria</taxon>
        <taxon>Bacillati</taxon>
        <taxon>Bacillota</taxon>
        <taxon>Clostridia</taxon>
        <taxon>Thermoanaerobacterales</taxon>
        <taxon>Thermoanaerobacteraceae</taxon>
        <taxon>Caldanaerobius</taxon>
    </lineage>
</organism>
<dbReference type="AlphaFoldDB" id="A0A1M4V431"/>
<name>A0A1M4V431_9THEO</name>
<evidence type="ECO:0000256" key="1">
    <source>
        <dbReference type="SAM" id="Coils"/>
    </source>
</evidence>
<evidence type="ECO:0000313" key="2">
    <source>
        <dbReference type="EMBL" id="SHE63689.1"/>
    </source>
</evidence>
<evidence type="ECO:0008006" key="4">
    <source>
        <dbReference type="Google" id="ProtNLM"/>
    </source>
</evidence>
<dbReference type="Proteomes" id="UP000184088">
    <property type="component" value="Unassembled WGS sequence"/>
</dbReference>
<feature type="coiled-coil region" evidence="1">
    <location>
        <begin position="62"/>
        <end position="89"/>
    </location>
</feature>
<dbReference type="EMBL" id="FQVH01000003">
    <property type="protein sequence ID" value="SHE63689.1"/>
    <property type="molecule type" value="Genomic_DNA"/>
</dbReference>
<reference evidence="2 3" key="1">
    <citation type="submission" date="2016-11" db="EMBL/GenBank/DDBJ databases">
        <authorList>
            <person name="Jaros S."/>
            <person name="Januszkiewicz K."/>
            <person name="Wedrychowicz H."/>
        </authorList>
    </citation>
    <scope>NUCLEOTIDE SEQUENCE [LARGE SCALE GENOMIC DNA]</scope>
    <source>
        <strain evidence="2 3">DSM 17918</strain>
    </source>
</reference>
<accession>A0A1M4V431</accession>
<dbReference type="OrthoDB" id="9988393at2"/>
<dbReference type="Pfam" id="PF17253">
    <property type="entry name" value="DUF5320"/>
    <property type="match status" value="1"/>
</dbReference>
<keyword evidence="3" id="KW-1185">Reference proteome</keyword>
<sequence length="100" mass="11294">MPGRDGTGPVGMGPMGGHGAGFCGRHGNPGYMMFGRYGCHNFYSIPHHHRGFFYQYKEADEKKWLEARAEILQRHLDAINKRLKELEGRDKGDNSDKNGE</sequence>
<dbReference type="RefSeq" id="WP_073341602.1">
    <property type="nucleotide sequence ID" value="NZ_FQVH01000003.1"/>
</dbReference>
<dbReference type="InterPro" id="IPR035205">
    <property type="entry name" value="DUF5320"/>
</dbReference>
<gene>
    <name evidence="2" type="ORF">SAMN02746089_00572</name>
</gene>